<comment type="domain">
    <text evidence="7">The N- and C-terminal barrels adopt an identical fold despite having only 13% of conserved residues.</text>
</comment>
<evidence type="ECO:0000256" key="7">
    <source>
        <dbReference type="RuleBase" id="RU369039"/>
    </source>
</evidence>
<dbReference type="GO" id="GO:0008289">
    <property type="term" value="F:lipid binding"/>
    <property type="evidence" value="ECO:0007669"/>
    <property type="project" value="InterPro"/>
</dbReference>
<accession>A0A835NR74</accession>
<dbReference type="InterPro" id="IPR032942">
    <property type="entry name" value="BPI/LBP/Plunc"/>
</dbReference>
<reference evidence="11" key="3">
    <citation type="submission" date="2022-01" db="EMBL/GenBank/DDBJ databases">
        <authorList>
            <person name="Rubenstein D.R."/>
        </authorList>
    </citation>
    <scope>NUCLEOTIDE SEQUENCE</scope>
    <source>
        <strain evidence="11">SS15</strain>
        <tissue evidence="11">Liver</tissue>
    </source>
</reference>
<evidence type="ECO:0000256" key="4">
    <source>
        <dbReference type="ARBA" id="ARBA00022729"/>
    </source>
</evidence>
<comment type="function">
    <text evidence="7">The cytotoxic action of BPI is limited to many species of Gram-negative bacteria; this specificity may be explained by a strong affinity of the very basic N-terminal half for the negatively charged lipopolysaccharides that are unique to the Gram-negative bacterial outer envelope.</text>
</comment>
<feature type="domain" description="Lipid-binding serum glycoprotein N-terminal" evidence="8">
    <location>
        <begin position="393"/>
        <end position="571"/>
    </location>
</feature>
<dbReference type="InterPro" id="IPR017954">
    <property type="entry name" value="Lipid-bd_serum_glycop_CS"/>
</dbReference>
<comment type="similarity">
    <text evidence="2">Belongs to the BPI/LBP/Plunc superfamily. BPI/LBP family.</text>
</comment>
<dbReference type="GO" id="GO:0005615">
    <property type="term" value="C:extracellular space"/>
    <property type="evidence" value="ECO:0007669"/>
    <property type="project" value="UniProtKB-UniRule"/>
</dbReference>
<dbReference type="SMART" id="SM00329">
    <property type="entry name" value="BPI2"/>
    <property type="match status" value="1"/>
</dbReference>
<comment type="subcellular location">
    <subcellularLocation>
        <location evidence="1 7">Secreted</location>
    </subcellularLocation>
</comment>
<name>A0A835NR74_9PASS</name>
<dbReference type="PANTHER" id="PTHR10504">
    <property type="entry name" value="BACTERICIDAL PERMEABILITY-INCREASING BPI PROTEIN-RELATED"/>
    <property type="match status" value="1"/>
</dbReference>
<evidence type="ECO:0000256" key="5">
    <source>
        <dbReference type="ARBA" id="ARBA00023157"/>
    </source>
</evidence>
<dbReference type="EMBL" id="JADDUC010000060">
    <property type="protein sequence ID" value="KAG0120673.1"/>
    <property type="molecule type" value="Genomic_DNA"/>
</dbReference>
<dbReference type="PROSITE" id="PS00400">
    <property type="entry name" value="LBP_BPI_CETP"/>
    <property type="match status" value="1"/>
</dbReference>
<evidence type="ECO:0000313" key="10">
    <source>
        <dbReference type="EMBL" id="KAG0120673.1"/>
    </source>
</evidence>
<dbReference type="PANTHER" id="PTHR10504:SF17">
    <property type="entry name" value="BPI FOLD-CONTAINING FAMILY C PROTEIN"/>
    <property type="match status" value="1"/>
</dbReference>
<evidence type="ECO:0000256" key="3">
    <source>
        <dbReference type="ARBA" id="ARBA00022525"/>
    </source>
</evidence>
<keyword evidence="12" id="KW-1185">Reference proteome</keyword>
<dbReference type="InterPro" id="IPR017942">
    <property type="entry name" value="Lipid-bd_serum_glycop_N"/>
</dbReference>
<dbReference type="Proteomes" id="UP000618051">
    <property type="component" value="Unassembled WGS sequence"/>
</dbReference>
<keyword evidence="7" id="KW-0399">Innate immunity</keyword>
<evidence type="ECO:0000259" key="9">
    <source>
        <dbReference type="SMART" id="SM00329"/>
    </source>
</evidence>
<keyword evidence="3 7" id="KW-0964">Secreted</keyword>
<dbReference type="SUPFAM" id="SSF55394">
    <property type="entry name" value="Bactericidal permeability-increasing protein, BPI"/>
    <property type="match status" value="4"/>
</dbReference>
<evidence type="ECO:0000256" key="2">
    <source>
        <dbReference type="ARBA" id="ARBA00007292"/>
    </source>
</evidence>
<evidence type="ECO:0000313" key="12">
    <source>
        <dbReference type="Proteomes" id="UP000618051"/>
    </source>
</evidence>
<reference evidence="10" key="1">
    <citation type="submission" date="2020-10" db="EMBL/GenBank/DDBJ databases">
        <title>Feather gene expression reveals the developmental basis of iridescence in African starlings.</title>
        <authorList>
            <person name="Rubenstein D.R."/>
        </authorList>
    </citation>
    <scope>NUCLEOTIDE SEQUENCE</scope>
    <source>
        <strain evidence="10">SS15</strain>
        <tissue evidence="10">Liver</tissue>
    </source>
</reference>
<evidence type="ECO:0000313" key="11">
    <source>
        <dbReference type="EMBL" id="KAI1239207.1"/>
    </source>
</evidence>
<proteinExistence type="inferred from homology"/>
<dbReference type="InterPro" id="IPR001124">
    <property type="entry name" value="Lipid-bd_serum_glycop_C"/>
</dbReference>
<comment type="domain">
    <text evidence="7">The N-terminal region may be exposed to the interior of the granule, whereas the C-terminal portion may be embedded in the membrane. During phagocytosis and degranulation, proteases may be released and activated and cleave BPI at the junction of the N- and C-terminal portions of the molecule, providing controlled release of the N-terminal antibacterial fragment when bacteria are ingested.</text>
</comment>
<evidence type="ECO:0000256" key="6">
    <source>
        <dbReference type="ARBA" id="ARBA00023180"/>
    </source>
</evidence>
<gene>
    <name evidence="11" type="ORF">IHE44_0012321</name>
    <name evidence="10" type="ORF">IHE44_012189</name>
</gene>
<keyword evidence="7" id="KW-0044">Antibiotic</keyword>
<feature type="domain" description="Lipid-binding serum glycoprotein C-terminal" evidence="9">
    <location>
        <begin position="586"/>
        <end position="776"/>
    </location>
</feature>
<dbReference type="EMBL" id="JADDUC020000005">
    <property type="protein sequence ID" value="KAI1239207.1"/>
    <property type="molecule type" value="Genomic_DNA"/>
</dbReference>
<protein>
    <recommendedName>
        <fullName evidence="7">Bactericidal permeability-increasing protein</fullName>
        <shortName evidence="7">BPI</shortName>
    </recommendedName>
</protein>
<sequence>MKNSPAVFFQHLGAQQEKGDLKLQKTLYSGLQICDKGEKMLKTWYFFLLCWLSLRLEANPGLKVRITQKGLDYEPGLDGHTIIPFSKKFLLPLFLALVFICQWHRLVLQSVQTREYTHGYCKNCTECSSKGQGGIAVSISGLFIAVILEVSGDSTDYLSVLLHRCQLSTDSVKVDGIYSFLSGYLEKPIHTKLDKNTDTFAQVDYSLVSSSAVFQSHVNLDLKLDSTFNLNTSLLGSFISQIAQSYAAAGPVLLRLMATSPPAVTLNAGRCVLQITGCVEVFAVLPNSTTQYIFAGNLVNSQYQSQFDYKQTEVDYLITSEEQKSLVEYFLSYALVIPVTSDKLGKVFPLLNLVHTSLTGTEIKMNQQRSSLQPSEDSLLSGQLSANPGLKVRITQKGLEYAKEVGLEILKQNMEKEHFPDLTGHEKFGLGNVKYNISSKDSGRGTVQISKVFVTAIFSTPLDNTGPTSISFTSCRTTSGDIDIKLNGKTGFLHNFFIKYLKKPIHRSLVTNSCPNIRAGIQLIDEDLRSLNAVMQIDDLAEVDYSLSSSPAVFRPFIDLDLKGVVFPAGNYTDSPYVAASFTIPDQSDSMLYLAFSEYFFQTSSFAYYTAGAFNMTIAEETCSYFNINTEIFGSIIPEVAKYSVTPYPVMLKLMSTEIPIISLQRDSFRVQIQGSMEVLAILPDSTIQSLFTLNIVSTTNKVSFNSGIQFSLAHSNVGSFEVLLLENILSYILQTEVVPSANAKLSKGFPLPNLANVTLTRPHITIEQYFISVQM</sequence>
<evidence type="ECO:0000256" key="1">
    <source>
        <dbReference type="ARBA" id="ARBA00004613"/>
    </source>
</evidence>
<keyword evidence="7" id="KW-0391">Immunity</keyword>
<reference evidence="11 12" key="2">
    <citation type="journal article" date="2021" name="J. Hered.">
        <title>Feather Gene Expression Elucidates the Developmental Basis of Plumage Iridescence in African Starlings.</title>
        <authorList>
            <person name="Rubenstein D.R."/>
            <person name="Corvelo A."/>
            <person name="MacManes M.D."/>
            <person name="Maia R."/>
            <person name="Narzisi G."/>
            <person name="Rousaki A."/>
            <person name="Vandenabeele P."/>
            <person name="Shawkey M.D."/>
            <person name="Solomon J."/>
        </authorList>
    </citation>
    <scope>NUCLEOTIDE SEQUENCE [LARGE SCALE GENOMIC DNA]</scope>
    <source>
        <strain evidence="11">SS15</strain>
    </source>
</reference>
<dbReference type="Pfam" id="PF02886">
    <property type="entry name" value="LBP_BPI_CETP_C"/>
    <property type="match status" value="2"/>
</dbReference>
<evidence type="ECO:0000259" key="8">
    <source>
        <dbReference type="SMART" id="SM00328"/>
    </source>
</evidence>
<keyword evidence="6 7" id="KW-0325">Glycoprotein</keyword>
<comment type="caution">
    <text evidence="10">The sequence shown here is derived from an EMBL/GenBank/DDBJ whole genome shotgun (WGS) entry which is preliminary data.</text>
</comment>
<keyword evidence="5 7" id="KW-1015">Disulfide bond</keyword>
<dbReference type="GO" id="GO:0050829">
    <property type="term" value="P:defense response to Gram-negative bacterium"/>
    <property type="evidence" value="ECO:0007669"/>
    <property type="project" value="UniProtKB-UniRule"/>
</dbReference>
<dbReference type="GO" id="GO:0045087">
    <property type="term" value="P:innate immune response"/>
    <property type="evidence" value="ECO:0007669"/>
    <property type="project" value="UniProtKB-UniRule"/>
</dbReference>
<dbReference type="FunFam" id="3.15.20.10:FF:000001">
    <property type="entry name" value="Phospholipid transfer protein"/>
    <property type="match status" value="1"/>
</dbReference>
<dbReference type="OrthoDB" id="9938407at2759"/>
<dbReference type="Gene3D" id="3.15.10.10">
    <property type="entry name" value="Bactericidal permeability-increasing protein, domain 1"/>
    <property type="match status" value="2"/>
</dbReference>
<keyword evidence="4 7" id="KW-0732">Signal</keyword>
<dbReference type="InterPro" id="IPR017943">
    <property type="entry name" value="Bactericidal_perm-incr_a/b_dom"/>
</dbReference>
<dbReference type="Gene3D" id="3.15.20.10">
    <property type="entry name" value="Bactericidal permeability-increasing protein, domain 2"/>
    <property type="match status" value="2"/>
</dbReference>
<comment type="subunit">
    <text evidence="7">Monomer. Homodimer; disulfide-linked.</text>
</comment>
<dbReference type="SMART" id="SM00328">
    <property type="entry name" value="BPI1"/>
    <property type="match status" value="1"/>
</dbReference>
<keyword evidence="7" id="KW-0929">Antimicrobial</keyword>
<organism evidence="10">
    <name type="scientific">Lamprotornis superbus</name>
    <dbReference type="NCBI Taxonomy" id="245042"/>
    <lineage>
        <taxon>Eukaryota</taxon>
        <taxon>Metazoa</taxon>
        <taxon>Chordata</taxon>
        <taxon>Craniata</taxon>
        <taxon>Vertebrata</taxon>
        <taxon>Euteleostomi</taxon>
        <taxon>Archelosauria</taxon>
        <taxon>Archosauria</taxon>
        <taxon>Dinosauria</taxon>
        <taxon>Saurischia</taxon>
        <taxon>Theropoda</taxon>
        <taxon>Coelurosauria</taxon>
        <taxon>Aves</taxon>
        <taxon>Neognathae</taxon>
        <taxon>Neoaves</taxon>
        <taxon>Telluraves</taxon>
        <taxon>Australaves</taxon>
        <taxon>Passeriformes</taxon>
        <taxon>Sturnidae</taxon>
        <taxon>Lamprotornis</taxon>
    </lineage>
</organism>
<dbReference type="AlphaFoldDB" id="A0A835NR74"/>